<evidence type="ECO:0000259" key="7">
    <source>
        <dbReference type="Pfam" id="PF01094"/>
    </source>
</evidence>
<gene>
    <name evidence="8" type="ORF">ACJMK2_039852</name>
    <name evidence="9" type="ORF">ACJMK2_039879</name>
</gene>
<evidence type="ECO:0000313" key="8">
    <source>
        <dbReference type="EMBL" id="KAL3871880.1"/>
    </source>
</evidence>
<dbReference type="InterPro" id="IPR028082">
    <property type="entry name" value="Peripla_BP_I"/>
</dbReference>
<dbReference type="GO" id="GO:0016020">
    <property type="term" value="C:membrane"/>
    <property type="evidence" value="ECO:0007669"/>
    <property type="project" value="UniProtKB-SubCell"/>
</dbReference>
<evidence type="ECO:0000256" key="5">
    <source>
        <dbReference type="ARBA" id="ARBA00023170"/>
    </source>
</evidence>
<dbReference type="Pfam" id="PF01094">
    <property type="entry name" value="ANF_receptor"/>
    <property type="match status" value="1"/>
</dbReference>
<dbReference type="Proteomes" id="UP001634394">
    <property type="component" value="Unassembled WGS sequence"/>
</dbReference>
<dbReference type="InterPro" id="IPR050726">
    <property type="entry name" value="mGluR"/>
</dbReference>
<dbReference type="EMBL" id="JBJQND010000007">
    <property type="protein sequence ID" value="KAL3871907.1"/>
    <property type="molecule type" value="Genomic_DNA"/>
</dbReference>
<keyword evidence="5" id="KW-0675">Receptor</keyword>
<dbReference type="EMBL" id="JBJQND010000007">
    <property type="protein sequence ID" value="KAL3871880.1"/>
    <property type="molecule type" value="Genomic_DNA"/>
</dbReference>
<dbReference type="InterPro" id="IPR000337">
    <property type="entry name" value="GPCR_3"/>
</dbReference>
<dbReference type="SUPFAM" id="SSF53822">
    <property type="entry name" value="Periplasmic binding protein-like I"/>
    <property type="match status" value="1"/>
</dbReference>
<keyword evidence="2" id="KW-0812">Transmembrane</keyword>
<keyword evidence="4" id="KW-0472">Membrane</keyword>
<evidence type="ECO:0000256" key="6">
    <source>
        <dbReference type="ARBA" id="ARBA00023180"/>
    </source>
</evidence>
<comment type="subcellular location">
    <subcellularLocation>
        <location evidence="1">Membrane</location>
        <topology evidence="1">Multi-pass membrane protein</topology>
    </subcellularLocation>
</comment>
<keyword evidence="6" id="KW-0325">Glycoprotein</keyword>
<evidence type="ECO:0000313" key="9">
    <source>
        <dbReference type="EMBL" id="KAL3871907.1"/>
    </source>
</evidence>
<dbReference type="PANTHER" id="PTHR24060">
    <property type="entry name" value="METABOTROPIC GLUTAMATE RECEPTOR"/>
    <property type="match status" value="1"/>
</dbReference>
<evidence type="ECO:0000256" key="3">
    <source>
        <dbReference type="ARBA" id="ARBA00022989"/>
    </source>
</evidence>
<reference evidence="9 10" key="1">
    <citation type="submission" date="2024-11" db="EMBL/GenBank/DDBJ databases">
        <title>Chromosome-level genome assembly of the freshwater bivalve Anodonta woodiana.</title>
        <authorList>
            <person name="Chen X."/>
        </authorList>
    </citation>
    <scope>NUCLEOTIDE SEQUENCE [LARGE SCALE GENOMIC DNA]</scope>
    <source>
        <strain evidence="9">MN2024</strain>
        <tissue evidence="9">Gills</tissue>
    </source>
</reference>
<dbReference type="Gene3D" id="3.40.50.2300">
    <property type="match status" value="3"/>
</dbReference>
<dbReference type="PRINTS" id="PR00248">
    <property type="entry name" value="GPCRMGR"/>
</dbReference>
<accession>A0ABD3WDB8</accession>
<evidence type="ECO:0000313" key="10">
    <source>
        <dbReference type="Proteomes" id="UP001634394"/>
    </source>
</evidence>
<protein>
    <recommendedName>
        <fullName evidence="7">Receptor ligand binding region domain-containing protein</fullName>
    </recommendedName>
</protein>
<comment type="caution">
    <text evidence="9">The sequence shown here is derived from an EMBL/GenBank/DDBJ whole genome shotgun (WGS) entry which is preliminary data.</text>
</comment>
<sequence length="596" mass="66559">MFIQFKTETGRLPAQVDNHTRNANVFSVMDAVYTLVNAYRKTYSDKCVQMSGICQQLEEITWQQKVDYVLSVNVPYSNIEDEMVMSDSHFSKFMSSWTTSVCKGTCYQCLITLVPYPYAYLDGDQLLLGIFSTHESSITDPFSCGRFKDFSVQGILLEVFLYALQFALQQTGANFGAVIFNVCESASRAKLIISKFMSGEIRVRKHGTDEIIDPTKVRLVIGAHFSGTTVPMTMFFTGLSLPVVSYTAPTPDLDDRIDFPYFLKTVSSDVDQAKAMVQIIKAMEWEYASVIYVDNNYGRNAPKAFTDIAKNDGICVMEPTVALSRTGDSKEDFNVLAILRDQKSGMASLVSLLYEQNKFGIQNRFILLASKDWGKSTHILNMDGETCLGSITMALETSKSADKGFHSYITQRTPGAIKNPWFDLLWVVQFHNRIPEDKARDWADNQLTVHLLSGLKQANDKLCPNKGFACPEYIKNMTDVVRNIKNIKLNSGGVKFRVFDDNGNGNVGFEILNIKLSSTSQPNYQKVGTFGSDSLRLDKEELQFYHGSINAKCDAKLCAKCSQHTSSSPSPNPSISSNVEFGNRAIDFAIISLLVI</sequence>
<dbReference type="InterPro" id="IPR001828">
    <property type="entry name" value="ANF_lig-bd_rcpt"/>
</dbReference>
<proteinExistence type="predicted"/>
<feature type="non-terminal residue" evidence="9">
    <location>
        <position position="596"/>
    </location>
</feature>
<evidence type="ECO:0000256" key="4">
    <source>
        <dbReference type="ARBA" id="ARBA00023136"/>
    </source>
</evidence>
<organism evidence="9 10">
    <name type="scientific">Sinanodonta woodiana</name>
    <name type="common">Chinese pond mussel</name>
    <name type="synonym">Anodonta woodiana</name>
    <dbReference type="NCBI Taxonomy" id="1069815"/>
    <lineage>
        <taxon>Eukaryota</taxon>
        <taxon>Metazoa</taxon>
        <taxon>Spiralia</taxon>
        <taxon>Lophotrochozoa</taxon>
        <taxon>Mollusca</taxon>
        <taxon>Bivalvia</taxon>
        <taxon>Autobranchia</taxon>
        <taxon>Heteroconchia</taxon>
        <taxon>Palaeoheterodonta</taxon>
        <taxon>Unionida</taxon>
        <taxon>Unionoidea</taxon>
        <taxon>Unionidae</taxon>
        <taxon>Unioninae</taxon>
        <taxon>Sinanodonta</taxon>
    </lineage>
</organism>
<evidence type="ECO:0000256" key="1">
    <source>
        <dbReference type="ARBA" id="ARBA00004141"/>
    </source>
</evidence>
<dbReference type="AlphaFoldDB" id="A0ABD3WDB8"/>
<keyword evidence="3" id="KW-1133">Transmembrane helix</keyword>
<feature type="domain" description="Receptor ligand binding region" evidence="7">
    <location>
        <begin position="172"/>
        <end position="515"/>
    </location>
</feature>
<name>A0ABD3WDB8_SINWO</name>
<evidence type="ECO:0000256" key="2">
    <source>
        <dbReference type="ARBA" id="ARBA00022692"/>
    </source>
</evidence>
<keyword evidence="10" id="KW-1185">Reference proteome</keyword>